<proteinExistence type="predicted"/>
<keyword evidence="10" id="KW-1185">Reference proteome</keyword>
<comment type="caution">
    <text evidence="9">The sequence shown here is derived from an EMBL/GenBank/DDBJ whole genome shotgun (WGS) entry which is preliminary data.</text>
</comment>
<comment type="cofactor">
    <cofactor evidence="1">
        <name>Zn(2+)</name>
        <dbReference type="ChEBI" id="CHEBI:29105"/>
    </cofactor>
</comment>
<gene>
    <name evidence="9" type="ORF">FCL40_02875</name>
</gene>
<dbReference type="InterPro" id="IPR007340">
    <property type="entry name" value="LysM_Opacity-associatedA"/>
</dbReference>
<dbReference type="GO" id="GO:0046872">
    <property type="term" value="F:metal ion binding"/>
    <property type="evidence" value="ECO:0007669"/>
    <property type="project" value="UniProtKB-KW"/>
</dbReference>
<evidence type="ECO:0000256" key="4">
    <source>
        <dbReference type="ARBA" id="ARBA00022723"/>
    </source>
</evidence>
<sequence length="441" mass="49018">MIREKKRRNSRLLTGVVGTLKVLPRPHRIGLTSALLLMLVSLLLPSGSDLAADFHTPLPIHQRLPLPLELPPSQNGSEGGASLEWRSFTVQPGDSLAKLFDRAGLSPQQLYRITQLSEAGKRLTKVMPGQEILLGRDALGDLKQLKYAIDARTTLLIAADGDGYREWMESKEVELRTAFASAVIDSNFWNAGIGAGMSPNQIMSLAGIFGWDIDFALDIRQGDRFAVLYEEEFIDGHYVSDGKILAAEFTNQGDTFRAVRHSDGNYYSDKGKAMRKAFLRAPVQFNYVSSNFNPRRLHPVTKRVRPHNGTDYVAPVGTPIMAAGDGKVTRSAYNKLNGNYVFIQHGGKYVTKYLHLSKRKVKQGQRVRQGQTIGLLGATGRVTGAHLHYEFLVNGVHRNPRKVTLPEAADIARKERAAFLVRAEEQLALLKHRQQVMVAMQ</sequence>
<keyword evidence="6" id="KW-0862">Zinc</keyword>
<evidence type="ECO:0000313" key="9">
    <source>
        <dbReference type="EMBL" id="TKB51513.1"/>
    </source>
</evidence>
<dbReference type="SUPFAM" id="SSF51261">
    <property type="entry name" value="Duplicated hybrid motif"/>
    <property type="match status" value="1"/>
</dbReference>
<dbReference type="Pfam" id="PF04225">
    <property type="entry name" value="LysM_OapA"/>
    <property type="match status" value="1"/>
</dbReference>
<keyword evidence="3" id="KW-0645">Protease</keyword>
<dbReference type="InterPro" id="IPR018392">
    <property type="entry name" value="LysM"/>
</dbReference>
<dbReference type="Pfam" id="PF01551">
    <property type="entry name" value="Peptidase_M23"/>
    <property type="match status" value="1"/>
</dbReference>
<protein>
    <submittedName>
        <fullName evidence="9">Peptidase M23</fullName>
    </submittedName>
</protein>
<feature type="domain" description="LysM" evidence="8">
    <location>
        <begin position="86"/>
        <end position="134"/>
    </location>
</feature>
<evidence type="ECO:0000256" key="7">
    <source>
        <dbReference type="ARBA" id="ARBA00023049"/>
    </source>
</evidence>
<evidence type="ECO:0000256" key="2">
    <source>
        <dbReference type="ARBA" id="ARBA00004196"/>
    </source>
</evidence>
<accession>A0A4U1BJF4</accession>
<name>A0A4U1BJF4_9GAMM</name>
<dbReference type="Proteomes" id="UP000305674">
    <property type="component" value="Unassembled WGS sequence"/>
</dbReference>
<dbReference type="Gene3D" id="3.10.450.350">
    <property type="match status" value="2"/>
</dbReference>
<evidence type="ECO:0000256" key="3">
    <source>
        <dbReference type="ARBA" id="ARBA00022670"/>
    </source>
</evidence>
<dbReference type="GO" id="GO:0006508">
    <property type="term" value="P:proteolysis"/>
    <property type="evidence" value="ECO:0007669"/>
    <property type="project" value="UniProtKB-KW"/>
</dbReference>
<dbReference type="PROSITE" id="PS51782">
    <property type="entry name" value="LYSM"/>
    <property type="match status" value="1"/>
</dbReference>
<keyword evidence="5" id="KW-0378">Hydrolase</keyword>
<dbReference type="Gene3D" id="2.70.70.10">
    <property type="entry name" value="Glucose Permease (Domain IIA)"/>
    <property type="match status" value="1"/>
</dbReference>
<comment type="subcellular location">
    <subcellularLocation>
        <location evidence="2">Cell envelope</location>
    </subcellularLocation>
</comment>
<evidence type="ECO:0000256" key="1">
    <source>
        <dbReference type="ARBA" id="ARBA00001947"/>
    </source>
</evidence>
<dbReference type="CDD" id="cd00118">
    <property type="entry name" value="LysM"/>
    <property type="match status" value="1"/>
</dbReference>
<dbReference type="EMBL" id="SWCI01000001">
    <property type="protein sequence ID" value="TKB51513.1"/>
    <property type="molecule type" value="Genomic_DNA"/>
</dbReference>
<evidence type="ECO:0000313" key="10">
    <source>
        <dbReference type="Proteomes" id="UP000305674"/>
    </source>
</evidence>
<dbReference type="AlphaFoldDB" id="A0A4U1BJF4"/>
<dbReference type="PANTHER" id="PTHR21666">
    <property type="entry name" value="PEPTIDASE-RELATED"/>
    <property type="match status" value="1"/>
</dbReference>
<dbReference type="InterPro" id="IPR011055">
    <property type="entry name" value="Dup_hybrid_motif"/>
</dbReference>
<keyword evidence="7" id="KW-0482">Metalloprotease</keyword>
<dbReference type="GO" id="GO:0030313">
    <property type="term" value="C:cell envelope"/>
    <property type="evidence" value="ECO:0007669"/>
    <property type="project" value="UniProtKB-SubCell"/>
</dbReference>
<dbReference type="InterPro" id="IPR045834">
    <property type="entry name" value="Csd3_N2"/>
</dbReference>
<organism evidence="9 10">
    <name type="scientific">Ferrimonas sediminicola</name>
    <dbReference type="NCBI Taxonomy" id="2569538"/>
    <lineage>
        <taxon>Bacteria</taxon>
        <taxon>Pseudomonadati</taxon>
        <taxon>Pseudomonadota</taxon>
        <taxon>Gammaproteobacteria</taxon>
        <taxon>Alteromonadales</taxon>
        <taxon>Ferrimonadaceae</taxon>
        <taxon>Ferrimonas</taxon>
    </lineage>
</organism>
<reference evidence="9 10" key="1">
    <citation type="submission" date="2019-04" db="EMBL/GenBank/DDBJ databases">
        <authorList>
            <person name="Hwang J.C."/>
        </authorList>
    </citation>
    <scope>NUCLEOTIDE SEQUENCE [LARGE SCALE GENOMIC DNA]</scope>
    <source>
        <strain evidence="9 10">IMCC35001</strain>
    </source>
</reference>
<evidence type="ECO:0000256" key="5">
    <source>
        <dbReference type="ARBA" id="ARBA00022801"/>
    </source>
</evidence>
<dbReference type="RefSeq" id="WP_136851146.1">
    <property type="nucleotide sequence ID" value="NZ_SWCI01000001.1"/>
</dbReference>
<dbReference type="FunFam" id="2.70.70.10:FF:000002">
    <property type="entry name" value="Murein DD-endopeptidase MepM"/>
    <property type="match status" value="1"/>
</dbReference>
<dbReference type="OrthoDB" id="9805070at2"/>
<dbReference type="InterPro" id="IPR016047">
    <property type="entry name" value="M23ase_b-sheet_dom"/>
</dbReference>
<dbReference type="PANTHER" id="PTHR21666:SF288">
    <property type="entry name" value="CELL DIVISION PROTEIN YTFB"/>
    <property type="match status" value="1"/>
</dbReference>
<evidence type="ECO:0000256" key="6">
    <source>
        <dbReference type="ARBA" id="ARBA00022833"/>
    </source>
</evidence>
<keyword evidence="4" id="KW-0479">Metal-binding</keyword>
<dbReference type="InterPro" id="IPR050570">
    <property type="entry name" value="Cell_wall_metabolism_enzyme"/>
</dbReference>
<dbReference type="Pfam" id="PF19425">
    <property type="entry name" value="Csd3_N2"/>
    <property type="match status" value="1"/>
</dbReference>
<dbReference type="GO" id="GO:0042834">
    <property type="term" value="F:peptidoglycan binding"/>
    <property type="evidence" value="ECO:0007669"/>
    <property type="project" value="InterPro"/>
</dbReference>
<dbReference type="GO" id="GO:0004222">
    <property type="term" value="F:metalloendopeptidase activity"/>
    <property type="evidence" value="ECO:0007669"/>
    <property type="project" value="TreeGrafter"/>
</dbReference>
<evidence type="ECO:0000259" key="8">
    <source>
        <dbReference type="PROSITE" id="PS51782"/>
    </source>
</evidence>
<dbReference type="CDD" id="cd12797">
    <property type="entry name" value="M23_peptidase"/>
    <property type="match status" value="1"/>
</dbReference>